<keyword evidence="3" id="KW-1185">Reference proteome</keyword>
<accession>A0A0N0NN51</accession>
<organism evidence="2 3">
    <name type="scientific">Cyphellophora attinorum</name>
    <dbReference type="NCBI Taxonomy" id="1664694"/>
    <lineage>
        <taxon>Eukaryota</taxon>
        <taxon>Fungi</taxon>
        <taxon>Dikarya</taxon>
        <taxon>Ascomycota</taxon>
        <taxon>Pezizomycotina</taxon>
        <taxon>Eurotiomycetes</taxon>
        <taxon>Chaetothyriomycetidae</taxon>
        <taxon>Chaetothyriales</taxon>
        <taxon>Cyphellophoraceae</taxon>
        <taxon>Cyphellophora</taxon>
    </lineage>
</organism>
<dbReference type="VEuPathDB" id="FungiDB:AB675_8029"/>
<gene>
    <name evidence="2" type="ORF">AB675_8029</name>
</gene>
<dbReference type="RefSeq" id="XP_018001174.1">
    <property type="nucleotide sequence ID" value="XM_018148443.1"/>
</dbReference>
<dbReference type="EMBL" id="LFJN01000010">
    <property type="protein sequence ID" value="KPI41211.1"/>
    <property type="molecule type" value="Genomic_DNA"/>
</dbReference>
<proteinExistence type="predicted"/>
<dbReference type="Proteomes" id="UP000038010">
    <property type="component" value="Unassembled WGS sequence"/>
</dbReference>
<evidence type="ECO:0000313" key="2">
    <source>
        <dbReference type="EMBL" id="KPI41211.1"/>
    </source>
</evidence>
<name>A0A0N0NN51_9EURO</name>
<dbReference type="OrthoDB" id="5153521at2759"/>
<feature type="region of interest" description="Disordered" evidence="1">
    <location>
        <begin position="1"/>
        <end position="77"/>
    </location>
</feature>
<reference evidence="2 3" key="1">
    <citation type="submission" date="2015-06" db="EMBL/GenBank/DDBJ databases">
        <title>Draft genome of the ant-associated black yeast Phialophora attae CBS 131958.</title>
        <authorList>
            <person name="Moreno L.F."/>
            <person name="Stielow B.J."/>
            <person name="de Hoog S."/>
            <person name="Vicente V.A."/>
            <person name="Weiss V.A."/>
            <person name="de Vries M."/>
            <person name="Cruz L.M."/>
            <person name="Souza E.M."/>
        </authorList>
    </citation>
    <scope>NUCLEOTIDE SEQUENCE [LARGE SCALE GENOMIC DNA]</scope>
    <source>
        <strain evidence="2 3">CBS 131958</strain>
    </source>
</reference>
<evidence type="ECO:0000256" key="1">
    <source>
        <dbReference type="SAM" id="MobiDB-lite"/>
    </source>
</evidence>
<evidence type="ECO:0000313" key="3">
    <source>
        <dbReference type="Proteomes" id="UP000038010"/>
    </source>
</evidence>
<comment type="caution">
    <text evidence="2">The sequence shown here is derived from an EMBL/GenBank/DDBJ whole genome shotgun (WGS) entry which is preliminary data.</text>
</comment>
<feature type="compositionally biased region" description="Basic and acidic residues" evidence="1">
    <location>
        <begin position="7"/>
        <end position="18"/>
    </location>
</feature>
<dbReference type="AlphaFoldDB" id="A0A0N0NN51"/>
<protein>
    <submittedName>
        <fullName evidence="2">Uncharacterized protein</fullName>
    </submittedName>
</protein>
<dbReference type="GeneID" id="28740323"/>
<sequence>MPTRFASDLRSDAKDFKRDKKHTKKWATGEMLKPGMMAEVPEPGKVRPKPHSSKLYAQREREGRRTVHSAATKRQQSVRAEIEDALGEAHGIDTSSDEDFYDASTAPLPADFATFESASGPAAGRDVLSAALSKAVQRFEHLETEKLVTREWDVIDQSKLNEDISADEDAEFEFVDAHTL</sequence>